<evidence type="ECO:0000313" key="3">
    <source>
        <dbReference type="Proteomes" id="UP000232688"/>
    </source>
</evidence>
<feature type="compositionally biased region" description="Basic residues" evidence="1">
    <location>
        <begin position="159"/>
        <end position="168"/>
    </location>
</feature>
<sequence length="319" mass="37048">MSIPSTRTLMDFYCEAAIEDWTCVNLAEYYHAWSGKKDLKVVMDYMKKDLQKVADYESNFEIMRKRKAREILDNWKNWSTSINNLKQDCARINVGNLRVKQVNQLAAGNVVTYNDIRIIPEKHRRDTIEEATILLKKDGLSSKRNQESDDDFQPSKTPSTKRRKQLSLSKKNKKLVELIASKKAKTTCRNVDERGNDDDPSLSNESSNSRSSTDHNVIVYEMTVPFRELYIFREVVRSQLPTSRVNIVQMRQCIPIFLLFKEMIIKSLNNLHEYIMEAGFYTPPEKIKASLFVTEMTYMPPSKKVGNNKEIGKRGVKKK</sequence>
<name>A0A2N0S1N1_9GLOM</name>
<organism evidence="2 3">
    <name type="scientific">Rhizophagus irregularis</name>
    <dbReference type="NCBI Taxonomy" id="588596"/>
    <lineage>
        <taxon>Eukaryota</taxon>
        <taxon>Fungi</taxon>
        <taxon>Fungi incertae sedis</taxon>
        <taxon>Mucoromycota</taxon>
        <taxon>Glomeromycotina</taxon>
        <taxon>Glomeromycetes</taxon>
        <taxon>Glomerales</taxon>
        <taxon>Glomeraceae</taxon>
        <taxon>Rhizophagus</taxon>
    </lineage>
</organism>
<feature type="compositionally biased region" description="Low complexity" evidence="1">
    <location>
        <begin position="201"/>
        <end position="212"/>
    </location>
</feature>
<evidence type="ECO:0000256" key="1">
    <source>
        <dbReference type="SAM" id="MobiDB-lite"/>
    </source>
</evidence>
<dbReference type="VEuPathDB" id="FungiDB:RhiirA1_392095"/>
<accession>A0A2N0S1N1</accession>
<dbReference type="VEuPathDB" id="FungiDB:FUN_018304"/>
<comment type="caution">
    <text evidence="2">The sequence shown here is derived from an EMBL/GenBank/DDBJ whole genome shotgun (WGS) entry which is preliminary data.</text>
</comment>
<protein>
    <submittedName>
        <fullName evidence="2">Uncharacterized protein</fullName>
    </submittedName>
</protein>
<gene>
    <name evidence="2" type="ORF">RhiirA1_392095</name>
</gene>
<dbReference type="EMBL" id="LLXH01000278">
    <property type="protein sequence ID" value="PKC69446.1"/>
    <property type="molecule type" value="Genomic_DNA"/>
</dbReference>
<reference evidence="2 3" key="1">
    <citation type="submission" date="2017-10" db="EMBL/GenBank/DDBJ databases">
        <title>Extensive intraspecific genome diversity in a model arbuscular mycorrhizal fungus.</title>
        <authorList>
            <person name="Chen E.C.H."/>
            <person name="Morin E."/>
            <person name="Baudet D."/>
            <person name="Noel J."/>
            <person name="Ndikumana S."/>
            <person name="Charron P."/>
            <person name="St-Onge C."/>
            <person name="Giorgi J."/>
            <person name="Grigoriev I.V."/>
            <person name="Roux C."/>
            <person name="Martin F.M."/>
            <person name="Corradi N."/>
        </authorList>
    </citation>
    <scope>NUCLEOTIDE SEQUENCE [LARGE SCALE GENOMIC DNA]</scope>
    <source>
        <strain evidence="2 3">A1</strain>
    </source>
</reference>
<proteinExistence type="predicted"/>
<dbReference type="VEuPathDB" id="FungiDB:RhiirFUN_008742"/>
<dbReference type="AlphaFoldDB" id="A0A2N0S1N1"/>
<dbReference type="Proteomes" id="UP000232688">
    <property type="component" value="Unassembled WGS sequence"/>
</dbReference>
<evidence type="ECO:0000313" key="2">
    <source>
        <dbReference type="EMBL" id="PKC69446.1"/>
    </source>
</evidence>
<feature type="region of interest" description="Disordered" evidence="1">
    <location>
        <begin position="139"/>
        <end position="168"/>
    </location>
</feature>
<reference evidence="2 3" key="2">
    <citation type="submission" date="2017-10" db="EMBL/GenBank/DDBJ databases">
        <title>Genome analyses suggest a sexual origin of heterokaryosis in a supposedly ancient asexual fungus.</title>
        <authorList>
            <person name="Corradi N."/>
            <person name="Sedzielewska K."/>
            <person name="Noel J."/>
            <person name="Charron P."/>
            <person name="Farinelli L."/>
            <person name="Marton T."/>
            <person name="Kruger M."/>
            <person name="Pelin A."/>
            <person name="Brachmann A."/>
            <person name="Corradi N."/>
        </authorList>
    </citation>
    <scope>NUCLEOTIDE SEQUENCE [LARGE SCALE GENOMIC DNA]</scope>
    <source>
        <strain evidence="2 3">A1</strain>
    </source>
</reference>
<feature type="region of interest" description="Disordered" evidence="1">
    <location>
        <begin position="187"/>
        <end position="212"/>
    </location>
</feature>